<dbReference type="PANTHER" id="PTHR30582">
    <property type="entry name" value="L,D-TRANSPEPTIDASE"/>
    <property type="match status" value="1"/>
</dbReference>
<evidence type="ECO:0000313" key="12">
    <source>
        <dbReference type="EMBL" id="SFM49825.1"/>
    </source>
</evidence>
<dbReference type="EMBL" id="FOUB01000032">
    <property type="protein sequence ID" value="SFM49825.1"/>
    <property type="molecule type" value="Genomic_DNA"/>
</dbReference>
<accession>A0A1I4RC80</accession>
<evidence type="ECO:0000256" key="9">
    <source>
        <dbReference type="PROSITE-ProRule" id="PRU01373"/>
    </source>
</evidence>
<dbReference type="PANTHER" id="PTHR30582:SF24">
    <property type="entry name" value="L,D-TRANSPEPTIDASE ERFK_SRFK-RELATED"/>
    <property type="match status" value="1"/>
</dbReference>
<evidence type="ECO:0000256" key="2">
    <source>
        <dbReference type="ARBA" id="ARBA00005992"/>
    </source>
</evidence>
<dbReference type="Pfam" id="PF03734">
    <property type="entry name" value="YkuD"/>
    <property type="match status" value="1"/>
</dbReference>
<feature type="domain" description="L,D-TPase catalytic" evidence="11">
    <location>
        <begin position="164"/>
        <end position="303"/>
    </location>
</feature>
<evidence type="ECO:0000256" key="6">
    <source>
        <dbReference type="ARBA" id="ARBA00022960"/>
    </source>
</evidence>
<comment type="similarity">
    <text evidence="2">Belongs to the YkuD family.</text>
</comment>
<dbReference type="GO" id="GO:0071972">
    <property type="term" value="F:peptidoglycan L,D-transpeptidase activity"/>
    <property type="evidence" value="ECO:0007669"/>
    <property type="project" value="TreeGrafter"/>
</dbReference>
<keyword evidence="7 9" id="KW-0573">Peptidoglycan synthesis</keyword>
<comment type="pathway">
    <text evidence="1 9">Cell wall biogenesis; peptidoglycan biosynthesis.</text>
</comment>
<dbReference type="InterPro" id="IPR005490">
    <property type="entry name" value="LD_TPept_cat_dom"/>
</dbReference>
<dbReference type="CDD" id="cd16913">
    <property type="entry name" value="YkuD_like"/>
    <property type="match status" value="1"/>
</dbReference>
<dbReference type="Gene3D" id="3.10.350.10">
    <property type="entry name" value="LysM domain"/>
    <property type="match status" value="1"/>
</dbReference>
<keyword evidence="8 9" id="KW-0961">Cell wall biogenesis/degradation</keyword>
<dbReference type="SUPFAM" id="SSF141523">
    <property type="entry name" value="L,D-transpeptidase catalytic domain-like"/>
    <property type="match status" value="1"/>
</dbReference>
<dbReference type="Proteomes" id="UP000183287">
    <property type="component" value="Unassembled WGS sequence"/>
</dbReference>
<protein>
    <submittedName>
        <fullName evidence="12">L,D-transpeptidase ErfK/SrfK</fullName>
    </submittedName>
</protein>
<evidence type="ECO:0000259" key="11">
    <source>
        <dbReference type="PROSITE" id="PS52029"/>
    </source>
</evidence>
<dbReference type="GO" id="GO:0016757">
    <property type="term" value="F:glycosyltransferase activity"/>
    <property type="evidence" value="ECO:0007669"/>
    <property type="project" value="UniProtKB-KW"/>
</dbReference>
<sequence>MKISSNRLRIDHKNWLNQSHMAVLGSLKSLKVNRSIELVALNCTLSSSLRHGLMCGLLGVIFLLSGCQSILTEPSALPVPVAKPLPVPAASHEFSFDPDREDVVGTLRVVTVNKGDTLSDIARRFNLGYEEIVSANPGVDPWLPGVGTKIVIPTLFVLPDAPRNGIVVNLAAMRLFYFPKTKAGKPQKVITHPLGIGRVEWKTPEGLTKITSKVENPSWIPTPSIRKEHEKNGDPLPAVVPPGPDNPMGTHVLRLAWPKFAIHGTDKPPSVGLRGSHGCLRMYPEDIVRIYNDVPVGTPVRVVNQPRLFGWRGRELYMQAYPTLEDDKRNHDKSLKKLLSETRSTPKAKLDARSKAKINQALLKEVIRKPRALATPITQPNMTLSAYLARTAHVRNTLPLNATWDGDMSRQLTAAEVLEMAEREP</sequence>
<dbReference type="CDD" id="cd00118">
    <property type="entry name" value="LysM"/>
    <property type="match status" value="1"/>
</dbReference>
<dbReference type="GO" id="GO:0071555">
    <property type="term" value="P:cell wall organization"/>
    <property type="evidence" value="ECO:0007669"/>
    <property type="project" value="UniProtKB-UniRule"/>
</dbReference>
<dbReference type="SMART" id="SM00257">
    <property type="entry name" value="LysM"/>
    <property type="match status" value="1"/>
</dbReference>
<evidence type="ECO:0000256" key="4">
    <source>
        <dbReference type="ARBA" id="ARBA00022679"/>
    </source>
</evidence>
<dbReference type="Pfam" id="PF01476">
    <property type="entry name" value="LysM"/>
    <property type="match status" value="1"/>
</dbReference>
<dbReference type="Gene3D" id="2.40.440.10">
    <property type="entry name" value="L,D-transpeptidase catalytic domain-like"/>
    <property type="match status" value="1"/>
</dbReference>
<dbReference type="STRING" id="44574.AAW31_01990"/>
<evidence type="ECO:0000313" key="13">
    <source>
        <dbReference type="Proteomes" id="UP000183287"/>
    </source>
</evidence>
<feature type="domain" description="LysM" evidence="10">
    <location>
        <begin position="108"/>
        <end position="152"/>
    </location>
</feature>
<evidence type="ECO:0000256" key="7">
    <source>
        <dbReference type="ARBA" id="ARBA00022984"/>
    </source>
</evidence>
<dbReference type="InterPro" id="IPR050979">
    <property type="entry name" value="LD-transpeptidase"/>
</dbReference>
<dbReference type="InterPro" id="IPR018392">
    <property type="entry name" value="LysM"/>
</dbReference>
<evidence type="ECO:0000259" key="10">
    <source>
        <dbReference type="PROSITE" id="PS51782"/>
    </source>
</evidence>
<name>A0A1I4RC80_9PROT</name>
<dbReference type="PROSITE" id="PS52029">
    <property type="entry name" value="LD_TPASE"/>
    <property type="match status" value="1"/>
</dbReference>
<dbReference type="RefSeq" id="WP_256212029.1">
    <property type="nucleotide sequence ID" value="NZ_FOUB01000032.1"/>
</dbReference>
<keyword evidence="6 9" id="KW-0133">Cell shape</keyword>
<dbReference type="InterPro" id="IPR038063">
    <property type="entry name" value="Transpep_catalytic_dom"/>
</dbReference>
<feature type="active site" description="Proton donor/acceptor" evidence="9">
    <location>
        <position position="263"/>
    </location>
</feature>
<keyword evidence="3" id="KW-0328">Glycosyltransferase</keyword>
<evidence type="ECO:0000256" key="1">
    <source>
        <dbReference type="ARBA" id="ARBA00004752"/>
    </source>
</evidence>
<keyword evidence="5" id="KW-0378">Hydrolase</keyword>
<dbReference type="UniPathway" id="UPA00219"/>
<dbReference type="AlphaFoldDB" id="A0A1I4RC80"/>
<dbReference type="GO" id="GO:0005576">
    <property type="term" value="C:extracellular region"/>
    <property type="evidence" value="ECO:0007669"/>
    <property type="project" value="TreeGrafter"/>
</dbReference>
<reference evidence="13" key="1">
    <citation type="submission" date="2016-10" db="EMBL/GenBank/DDBJ databases">
        <authorList>
            <person name="Varghese N."/>
            <person name="Submissions S."/>
        </authorList>
    </citation>
    <scope>NUCLEOTIDE SEQUENCE [LARGE SCALE GENOMIC DNA]</scope>
    <source>
        <strain evidence="13">Nm44</strain>
    </source>
</reference>
<gene>
    <name evidence="12" type="ORF">SAMN05421863_10322</name>
</gene>
<dbReference type="GO" id="GO:0008360">
    <property type="term" value="P:regulation of cell shape"/>
    <property type="evidence" value="ECO:0007669"/>
    <property type="project" value="UniProtKB-UniRule"/>
</dbReference>
<dbReference type="InterPro" id="IPR036779">
    <property type="entry name" value="LysM_dom_sf"/>
</dbReference>
<evidence type="ECO:0000256" key="3">
    <source>
        <dbReference type="ARBA" id="ARBA00022676"/>
    </source>
</evidence>
<dbReference type="SUPFAM" id="SSF54106">
    <property type="entry name" value="LysM domain"/>
    <property type="match status" value="1"/>
</dbReference>
<proteinExistence type="inferred from homology"/>
<evidence type="ECO:0000256" key="5">
    <source>
        <dbReference type="ARBA" id="ARBA00022801"/>
    </source>
</evidence>
<keyword evidence="4" id="KW-0808">Transferase</keyword>
<dbReference type="GO" id="GO:0018104">
    <property type="term" value="P:peptidoglycan-protein cross-linking"/>
    <property type="evidence" value="ECO:0007669"/>
    <property type="project" value="TreeGrafter"/>
</dbReference>
<organism evidence="12 13">
    <name type="scientific">Nitrosomonas communis</name>
    <dbReference type="NCBI Taxonomy" id="44574"/>
    <lineage>
        <taxon>Bacteria</taxon>
        <taxon>Pseudomonadati</taxon>
        <taxon>Pseudomonadota</taxon>
        <taxon>Betaproteobacteria</taxon>
        <taxon>Nitrosomonadales</taxon>
        <taxon>Nitrosomonadaceae</taxon>
        <taxon>Nitrosomonas</taxon>
    </lineage>
</organism>
<dbReference type="PROSITE" id="PS51782">
    <property type="entry name" value="LYSM"/>
    <property type="match status" value="1"/>
</dbReference>
<feature type="active site" description="Nucleophile" evidence="9">
    <location>
        <position position="279"/>
    </location>
</feature>
<keyword evidence="13" id="KW-1185">Reference proteome</keyword>
<evidence type="ECO:0000256" key="8">
    <source>
        <dbReference type="ARBA" id="ARBA00023316"/>
    </source>
</evidence>